<comment type="caution">
    <text evidence="2">The sequence shown here is derived from an EMBL/GenBank/DDBJ whole genome shotgun (WGS) entry which is preliminary data.</text>
</comment>
<dbReference type="InterPro" id="IPR041588">
    <property type="entry name" value="Integrase_H2C2"/>
</dbReference>
<name>A0A8S2XMA4_9BILA</name>
<dbReference type="GO" id="GO:0015074">
    <property type="term" value="P:DNA integration"/>
    <property type="evidence" value="ECO:0007669"/>
    <property type="project" value="InterPro"/>
</dbReference>
<dbReference type="GO" id="GO:0003676">
    <property type="term" value="F:nucleic acid binding"/>
    <property type="evidence" value="ECO:0007669"/>
    <property type="project" value="InterPro"/>
</dbReference>
<evidence type="ECO:0000313" key="2">
    <source>
        <dbReference type="EMBL" id="CAF4503642.1"/>
    </source>
</evidence>
<dbReference type="Gene3D" id="3.30.420.10">
    <property type="entry name" value="Ribonuclease H-like superfamily/Ribonuclease H"/>
    <property type="match status" value="1"/>
</dbReference>
<feature type="domain" description="Integrase catalytic" evidence="1">
    <location>
        <begin position="61"/>
        <end position="226"/>
    </location>
</feature>
<dbReference type="InterPro" id="IPR012337">
    <property type="entry name" value="RNaseH-like_sf"/>
</dbReference>
<feature type="non-terminal residue" evidence="2">
    <location>
        <position position="1"/>
    </location>
</feature>
<organism evidence="2 3">
    <name type="scientific">Didymodactylos carnosus</name>
    <dbReference type="NCBI Taxonomy" id="1234261"/>
    <lineage>
        <taxon>Eukaryota</taxon>
        <taxon>Metazoa</taxon>
        <taxon>Spiralia</taxon>
        <taxon>Gnathifera</taxon>
        <taxon>Rotifera</taxon>
        <taxon>Eurotatoria</taxon>
        <taxon>Bdelloidea</taxon>
        <taxon>Philodinida</taxon>
        <taxon>Philodinidae</taxon>
        <taxon>Didymodactylos</taxon>
    </lineage>
</organism>
<dbReference type="EMBL" id="CAJOBA010096099">
    <property type="protein sequence ID" value="CAF4503642.1"/>
    <property type="molecule type" value="Genomic_DNA"/>
</dbReference>
<dbReference type="PANTHER" id="PTHR47331">
    <property type="entry name" value="PHD-TYPE DOMAIN-CONTAINING PROTEIN"/>
    <property type="match status" value="1"/>
</dbReference>
<protein>
    <recommendedName>
        <fullName evidence="1">Integrase catalytic domain-containing protein</fullName>
    </recommendedName>
</protein>
<reference evidence="2" key="1">
    <citation type="submission" date="2021-02" db="EMBL/GenBank/DDBJ databases">
        <authorList>
            <person name="Nowell W R."/>
        </authorList>
    </citation>
    <scope>NUCLEOTIDE SEQUENCE</scope>
</reference>
<evidence type="ECO:0000259" key="1">
    <source>
        <dbReference type="PROSITE" id="PS50994"/>
    </source>
</evidence>
<dbReference type="Proteomes" id="UP000682733">
    <property type="component" value="Unassembled WGS sequence"/>
</dbReference>
<dbReference type="PANTHER" id="PTHR47331:SF2">
    <property type="match status" value="1"/>
</dbReference>
<dbReference type="InterPro" id="IPR036397">
    <property type="entry name" value="RNaseH_sf"/>
</dbReference>
<feature type="non-terminal residue" evidence="2">
    <location>
        <position position="226"/>
    </location>
</feature>
<dbReference type="InterPro" id="IPR001584">
    <property type="entry name" value="Integrase_cat-core"/>
</dbReference>
<dbReference type="Pfam" id="PF17921">
    <property type="entry name" value="Integrase_H2C2"/>
    <property type="match status" value="1"/>
</dbReference>
<evidence type="ECO:0000313" key="3">
    <source>
        <dbReference type="Proteomes" id="UP000682733"/>
    </source>
</evidence>
<dbReference type="PROSITE" id="PS50994">
    <property type="entry name" value="INTEGRASE"/>
    <property type="match status" value="1"/>
</dbReference>
<proteinExistence type="predicted"/>
<sequence length="226" mass="26055">IHKKLLHSGSRHILSELRQNYWLPTGRRIIESIIKKCWGCKKWEGGPFQPPVPPALPKERLLEAPAFTYVGVDYLGPLIIKDGDNEQKKVWICLFTCAVIRAVHLELVPDMTTNEFIEAFRRFMARRGKPKVILSDNGKQFHLANTTFLKIWSNLLFDSSIQNYIANEGIIWKFIVQLAPWMGGFYGRLAGLVKRNLRKTIDSHLLTYRQLETVVIEVESVINSRP</sequence>
<accession>A0A8S2XMA4</accession>
<dbReference type="AlphaFoldDB" id="A0A8S2XMA4"/>
<gene>
    <name evidence="2" type="ORF">TMI583_LOCUS48061</name>
</gene>
<dbReference type="SUPFAM" id="SSF53098">
    <property type="entry name" value="Ribonuclease H-like"/>
    <property type="match status" value="1"/>
</dbReference>